<name>A0A5N3VGS9_MUNMU</name>
<keyword evidence="2" id="KW-1185">Reference proteome</keyword>
<dbReference type="GO" id="GO:0000309">
    <property type="term" value="F:nicotinamide-nucleotide adenylyltransferase activity"/>
    <property type="evidence" value="ECO:0007669"/>
    <property type="project" value="TreeGrafter"/>
</dbReference>
<dbReference type="InterPro" id="IPR014729">
    <property type="entry name" value="Rossmann-like_a/b/a_fold"/>
</dbReference>
<gene>
    <name evidence="1" type="ORF">FD754_013209</name>
</gene>
<dbReference type="SUPFAM" id="SSF52374">
    <property type="entry name" value="Nucleotidylyl transferase"/>
    <property type="match status" value="1"/>
</dbReference>
<dbReference type="InterPro" id="IPR051182">
    <property type="entry name" value="Euk_NMN_adenylyltrnsfrase"/>
</dbReference>
<dbReference type="EMBL" id="VCEA01000002">
    <property type="protein sequence ID" value="KAB0348352.1"/>
    <property type="molecule type" value="Genomic_DNA"/>
</dbReference>
<dbReference type="PANTHER" id="PTHR12039:SF21">
    <property type="entry name" value="NICOTINAMIDE_NICOTINIC ACID MONONUCLEOTIDE ADENYLYLTRANSFERASE 1"/>
    <property type="match status" value="1"/>
</dbReference>
<dbReference type="GO" id="GO:0009435">
    <property type="term" value="P:NAD+ biosynthetic process"/>
    <property type="evidence" value="ECO:0007669"/>
    <property type="project" value="TreeGrafter"/>
</dbReference>
<dbReference type="AlphaFoldDB" id="A0A5N3VGS9"/>
<evidence type="ECO:0000313" key="1">
    <source>
        <dbReference type="EMBL" id="KAB0348352.1"/>
    </source>
</evidence>
<comment type="caution">
    <text evidence="1">The sequence shown here is derived from an EMBL/GenBank/DDBJ whole genome shotgun (WGS) entry which is preliminary data.</text>
</comment>
<proteinExistence type="predicted"/>
<dbReference type="GO" id="GO:0005634">
    <property type="term" value="C:nucleus"/>
    <property type="evidence" value="ECO:0007669"/>
    <property type="project" value="TreeGrafter"/>
</dbReference>
<reference evidence="1 2" key="1">
    <citation type="submission" date="2019-06" db="EMBL/GenBank/DDBJ databases">
        <title>Discovery of a novel chromosome fission-fusion reversal in muntjac.</title>
        <authorList>
            <person name="Mudd A.B."/>
            <person name="Bredeson J.V."/>
            <person name="Baum R."/>
            <person name="Hockemeyer D."/>
            <person name="Rokhsar D.S."/>
        </authorList>
    </citation>
    <scope>NUCLEOTIDE SEQUENCE [LARGE SCALE GENOMIC DNA]</scope>
    <source>
        <strain evidence="1">UTSW_UCB_Mm</strain>
        <tissue evidence="1">Fibroblast cell line</tissue>
    </source>
</reference>
<dbReference type="Gene3D" id="3.40.50.620">
    <property type="entry name" value="HUPs"/>
    <property type="match status" value="1"/>
</dbReference>
<accession>A0A5N3VGS9</accession>
<sequence>MVQLNAHTHTHTHTHIHIHKILSIVSCVPKVMLLCGADISESFGVLNLRKNEDFTQTVGNYELICITTARNDAQKFNYEPDVLWKHQNNIQLVNEQITSDISSTKTQQALRRGQSIHYLVPDLVQEYSEIYNLYGSMNEERHLGFILAPLQKNTTEANS</sequence>
<dbReference type="GO" id="GO:0004515">
    <property type="term" value="F:nicotinate-nucleotide adenylyltransferase activity"/>
    <property type="evidence" value="ECO:0007669"/>
    <property type="project" value="TreeGrafter"/>
</dbReference>
<organism evidence="1 2">
    <name type="scientific">Muntiacus muntjak</name>
    <name type="common">Barking deer</name>
    <name type="synonym">Indian muntjac</name>
    <dbReference type="NCBI Taxonomy" id="9888"/>
    <lineage>
        <taxon>Eukaryota</taxon>
        <taxon>Metazoa</taxon>
        <taxon>Chordata</taxon>
        <taxon>Craniata</taxon>
        <taxon>Vertebrata</taxon>
        <taxon>Euteleostomi</taxon>
        <taxon>Mammalia</taxon>
        <taxon>Eutheria</taxon>
        <taxon>Laurasiatheria</taxon>
        <taxon>Artiodactyla</taxon>
        <taxon>Ruminantia</taxon>
        <taxon>Pecora</taxon>
        <taxon>Cervidae</taxon>
        <taxon>Muntiacinae</taxon>
        <taxon>Muntiacus</taxon>
    </lineage>
</organism>
<protein>
    <submittedName>
        <fullName evidence="1">Uncharacterized protein</fullName>
    </submittedName>
</protein>
<evidence type="ECO:0000313" key="2">
    <source>
        <dbReference type="Proteomes" id="UP000326458"/>
    </source>
</evidence>
<dbReference type="PANTHER" id="PTHR12039">
    <property type="entry name" value="NICOTINAMIDE MONONUCLEOTIDE ADENYLYLTRANSFERASE"/>
    <property type="match status" value="1"/>
</dbReference>
<dbReference type="Proteomes" id="UP000326458">
    <property type="component" value="Unassembled WGS sequence"/>
</dbReference>